<dbReference type="RefSeq" id="XP_062654441.1">
    <property type="nucleotide sequence ID" value="XM_062806187.1"/>
</dbReference>
<dbReference type="Proteomes" id="UP001278766">
    <property type="component" value="Unassembled WGS sequence"/>
</dbReference>
<comment type="caution">
    <text evidence="2">The sequence shown here is derived from an EMBL/GenBank/DDBJ whole genome shotgun (WGS) entry which is preliminary data.</text>
</comment>
<accession>A0AAE0LMT8</accession>
<dbReference type="AlphaFoldDB" id="A0AAE0LMT8"/>
<dbReference type="GeneID" id="87843135"/>
<evidence type="ECO:0000259" key="1">
    <source>
        <dbReference type="Pfam" id="PF20150"/>
    </source>
</evidence>
<proteinExistence type="predicted"/>
<protein>
    <recommendedName>
        <fullName evidence="1">2EXR domain-containing protein</fullName>
    </recommendedName>
</protein>
<reference evidence="2" key="2">
    <citation type="submission" date="2023-06" db="EMBL/GenBank/DDBJ databases">
        <authorList>
            <consortium name="Lawrence Berkeley National Laboratory"/>
            <person name="Haridas S."/>
            <person name="Hensen N."/>
            <person name="Bonometti L."/>
            <person name="Westerberg I."/>
            <person name="Brannstrom I.O."/>
            <person name="Guillou S."/>
            <person name="Cros-Aarteil S."/>
            <person name="Calhoun S."/>
            <person name="Kuo A."/>
            <person name="Mondo S."/>
            <person name="Pangilinan J."/>
            <person name="Riley R."/>
            <person name="Labutti K."/>
            <person name="Andreopoulos B."/>
            <person name="Lipzen A."/>
            <person name="Chen C."/>
            <person name="Yanf M."/>
            <person name="Daum C."/>
            <person name="Ng V."/>
            <person name="Clum A."/>
            <person name="Steindorff A."/>
            <person name="Ohm R."/>
            <person name="Martin F."/>
            <person name="Silar P."/>
            <person name="Natvig D."/>
            <person name="Lalanne C."/>
            <person name="Gautier V."/>
            <person name="Ament-Velasquez S.L."/>
            <person name="Kruys A."/>
            <person name="Hutchinson M.I."/>
            <person name="Powell A.J."/>
            <person name="Barry K."/>
            <person name="Miller A.N."/>
            <person name="Grigoriev I.V."/>
            <person name="Debuchy R."/>
            <person name="Gladieux P."/>
            <person name="Thoren M.H."/>
            <person name="Johannesson H."/>
        </authorList>
    </citation>
    <scope>NUCLEOTIDE SEQUENCE</scope>
    <source>
        <strain evidence="2">CBS 168.71</strain>
    </source>
</reference>
<feature type="domain" description="2EXR" evidence="1">
    <location>
        <begin position="17"/>
        <end position="39"/>
    </location>
</feature>
<dbReference type="Pfam" id="PF20150">
    <property type="entry name" value="2EXR"/>
    <property type="match status" value="1"/>
</dbReference>
<name>A0AAE0LMT8_9PEZI</name>
<dbReference type="EMBL" id="JAUEPN010000011">
    <property type="protein sequence ID" value="KAK3290927.1"/>
    <property type="molecule type" value="Genomic_DNA"/>
</dbReference>
<reference evidence="2" key="1">
    <citation type="journal article" date="2023" name="Mol. Phylogenet. Evol.">
        <title>Genome-scale phylogeny and comparative genomics of the fungal order Sordariales.</title>
        <authorList>
            <person name="Hensen N."/>
            <person name="Bonometti L."/>
            <person name="Westerberg I."/>
            <person name="Brannstrom I.O."/>
            <person name="Guillou S."/>
            <person name="Cros-Aarteil S."/>
            <person name="Calhoun S."/>
            <person name="Haridas S."/>
            <person name="Kuo A."/>
            <person name="Mondo S."/>
            <person name="Pangilinan J."/>
            <person name="Riley R."/>
            <person name="LaButti K."/>
            <person name="Andreopoulos B."/>
            <person name="Lipzen A."/>
            <person name="Chen C."/>
            <person name="Yan M."/>
            <person name="Daum C."/>
            <person name="Ng V."/>
            <person name="Clum A."/>
            <person name="Steindorff A."/>
            <person name="Ohm R.A."/>
            <person name="Martin F."/>
            <person name="Silar P."/>
            <person name="Natvig D.O."/>
            <person name="Lalanne C."/>
            <person name="Gautier V."/>
            <person name="Ament-Velasquez S.L."/>
            <person name="Kruys A."/>
            <person name="Hutchinson M.I."/>
            <person name="Powell A.J."/>
            <person name="Barry K."/>
            <person name="Miller A.N."/>
            <person name="Grigoriev I.V."/>
            <person name="Debuchy R."/>
            <person name="Gladieux P."/>
            <person name="Hiltunen Thoren M."/>
            <person name="Johannesson H."/>
        </authorList>
    </citation>
    <scope>NUCLEOTIDE SEQUENCE</scope>
    <source>
        <strain evidence="2">CBS 168.71</strain>
    </source>
</reference>
<dbReference type="InterPro" id="IPR045518">
    <property type="entry name" value="2EXR"/>
</dbReference>
<gene>
    <name evidence="2" type="ORF">B0H64DRAFT_436317</name>
</gene>
<evidence type="ECO:0000313" key="2">
    <source>
        <dbReference type="EMBL" id="KAK3290927.1"/>
    </source>
</evidence>
<sequence length="414" mass="45272">MEPTTTTTTSHEKPTQFPQFPALPAEIREQIWTIALLAPLAPSPTTTTPNAPRPMHIRPFKTLSVDQRLIDFYSSVPMHLAQTATDPDWWESPLLDHLERDAAAACREKVAMVRRAQIDFQDPPRGGGSGTALGVSGHDSGVLVAAEAARELRRLKWRLGEPEEWVDLDKGLCCFWDVDSSNAARTEPCSHPRLVPSLDLADALSLEDGPVACQRGSSGMVRGYSGLVTGTAHCEELAVMWSSGFCPKIHASKERLGDTPACEDFQKQLKDLVSRHPKLHTLYLLDPSVMPRKSFVPPGSEVKFRGDQASFYAIDLSQTDDWSVPLLVAHQVDVFAWAHCLETLLSKAKKETQAEGNIQVKVLACVPDWDPLRALTKMLEDPLPGTEEGNAYLTIAGALFAAAALLGSALPRQG</sequence>
<evidence type="ECO:0000313" key="3">
    <source>
        <dbReference type="Proteomes" id="UP001278766"/>
    </source>
</evidence>
<organism evidence="2 3">
    <name type="scientific">Chaetomium fimeti</name>
    <dbReference type="NCBI Taxonomy" id="1854472"/>
    <lineage>
        <taxon>Eukaryota</taxon>
        <taxon>Fungi</taxon>
        <taxon>Dikarya</taxon>
        <taxon>Ascomycota</taxon>
        <taxon>Pezizomycotina</taxon>
        <taxon>Sordariomycetes</taxon>
        <taxon>Sordariomycetidae</taxon>
        <taxon>Sordariales</taxon>
        <taxon>Chaetomiaceae</taxon>
        <taxon>Chaetomium</taxon>
    </lineage>
</organism>
<keyword evidence="3" id="KW-1185">Reference proteome</keyword>